<feature type="transmembrane region" description="Helical" evidence="1">
    <location>
        <begin position="436"/>
        <end position="461"/>
    </location>
</feature>
<proteinExistence type="predicted"/>
<name>A0A8K0XXY4_9ENTR</name>
<keyword evidence="1" id="KW-0472">Membrane</keyword>
<evidence type="ECO:0000256" key="1">
    <source>
        <dbReference type="SAM" id="Phobius"/>
    </source>
</evidence>
<gene>
    <name evidence="2" type="ORF">JJB97_17695</name>
</gene>
<keyword evidence="1" id="KW-1133">Transmembrane helix</keyword>
<dbReference type="AlphaFoldDB" id="A0A8K0XXY4"/>
<dbReference type="Proteomes" id="UP000659047">
    <property type="component" value="Unassembled WGS sequence"/>
</dbReference>
<reference evidence="2" key="1">
    <citation type="submission" date="2021-01" db="EMBL/GenBank/DDBJ databases">
        <title>Intestinitalea alba gen. nov., sp. nov., a novel genus of the family Enterobacteriaceae, isolated from the gut of the plastic-eating mealworm Tenebrio molitor L.</title>
        <authorList>
            <person name="Yang Y."/>
        </authorList>
    </citation>
    <scope>NUCLEOTIDE SEQUENCE</scope>
    <source>
        <strain evidence="2">BIT-L3</strain>
    </source>
</reference>
<feature type="transmembrane region" description="Helical" evidence="1">
    <location>
        <begin position="20"/>
        <end position="39"/>
    </location>
</feature>
<accession>A0A8K0XXY4</accession>
<sequence>MGWSIPQAPAPQKAVRWSPWVCLFITGAGYLAALAWVVLSTPFGRLPALSSGYYLPVTGYTLTGVGIALTIYLVWWEAQALRFFSLTWWQHNTYRAWRAWALESLVMVKSVMLTAEPGLIPSLAGIQPKLPEDDEGSKAKTLNLDGAVIPGLNRFTQICRTLLEDVAPSLVSLPAHFPITVYLQTTGDEDQRQGRFENLWNEILPGRALELHLLSDVLPFEIWNQTVLSSPHPVLALALHYRQPGEEAAEIATALLLSPAGLLNITSGQSLTRLFRAMPVNPEKLVDELSELKAMAQQPADNIRLLWFSGLSDSAKQSLSTAAFTMQLPLSGAVPGGGVIDVGQGGGHYGSLSGWLLAGIAAQMAEQGQGSQWVVCENNGQTWAMAVGRHNPSPQPPHTELPGQPFPCGGLSLGLLFCGLVFGAVGTAWPQWLFSGWGFTVVLSSLLLVLPGCVLGLRYLISRVTESAFIRAAQGPARGEPV</sequence>
<protein>
    <submittedName>
        <fullName evidence="2">Uncharacterized protein</fullName>
    </submittedName>
</protein>
<dbReference type="EMBL" id="JAEPBH010000100">
    <property type="protein sequence ID" value="MBK4717105.1"/>
    <property type="molecule type" value="Genomic_DNA"/>
</dbReference>
<keyword evidence="3" id="KW-1185">Reference proteome</keyword>
<feature type="transmembrane region" description="Helical" evidence="1">
    <location>
        <begin position="411"/>
        <end position="430"/>
    </location>
</feature>
<dbReference type="RefSeq" id="WP_238715402.1">
    <property type="nucleotide sequence ID" value="NZ_JAEPBH010000100.1"/>
</dbReference>
<evidence type="ECO:0000313" key="2">
    <source>
        <dbReference type="EMBL" id="MBK4717105.1"/>
    </source>
</evidence>
<evidence type="ECO:0000313" key="3">
    <source>
        <dbReference type="Proteomes" id="UP000659047"/>
    </source>
</evidence>
<organism evidence="2 3">
    <name type="scientific">Tenebrionibacter intestinalis</name>
    <dbReference type="NCBI Taxonomy" id="2799638"/>
    <lineage>
        <taxon>Bacteria</taxon>
        <taxon>Pseudomonadati</taxon>
        <taxon>Pseudomonadota</taxon>
        <taxon>Gammaproteobacteria</taxon>
        <taxon>Enterobacterales</taxon>
        <taxon>Enterobacteriaceae</taxon>
        <taxon>Tenebrionibacter/Tenebrionicola group</taxon>
        <taxon>Tenebrionibacter</taxon>
    </lineage>
</organism>
<feature type="transmembrane region" description="Helical" evidence="1">
    <location>
        <begin position="51"/>
        <end position="75"/>
    </location>
</feature>
<keyword evidence="1" id="KW-0812">Transmembrane</keyword>
<comment type="caution">
    <text evidence="2">The sequence shown here is derived from an EMBL/GenBank/DDBJ whole genome shotgun (WGS) entry which is preliminary data.</text>
</comment>